<protein>
    <submittedName>
        <fullName evidence="6">LysR family transcriptional regulator</fullName>
    </submittedName>
</protein>
<dbReference type="InterPro" id="IPR000847">
    <property type="entry name" value="LysR_HTH_N"/>
</dbReference>
<evidence type="ECO:0000256" key="3">
    <source>
        <dbReference type="ARBA" id="ARBA00023125"/>
    </source>
</evidence>
<dbReference type="PRINTS" id="PR00039">
    <property type="entry name" value="HTHLYSR"/>
</dbReference>
<dbReference type="InterPro" id="IPR036390">
    <property type="entry name" value="WH_DNA-bd_sf"/>
</dbReference>
<dbReference type="PANTHER" id="PTHR30579">
    <property type="entry name" value="TRANSCRIPTIONAL REGULATOR"/>
    <property type="match status" value="1"/>
</dbReference>
<proteinExistence type="inferred from homology"/>
<accession>A0A4Y8RAD9</accession>
<evidence type="ECO:0000256" key="4">
    <source>
        <dbReference type="ARBA" id="ARBA00023163"/>
    </source>
</evidence>
<dbReference type="Pfam" id="PF03466">
    <property type="entry name" value="LysR_substrate"/>
    <property type="match status" value="1"/>
</dbReference>
<evidence type="ECO:0000256" key="2">
    <source>
        <dbReference type="ARBA" id="ARBA00023015"/>
    </source>
</evidence>
<evidence type="ECO:0000259" key="5">
    <source>
        <dbReference type="PROSITE" id="PS50931"/>
    </source>
</evidence>
<feature type="domain" description="HTH lysR-type" evidence="5">
    <location>
        <begin position="11"/>
        <end position="68"/>
    </location>
</feature>
<dbReference type="Proteomes" id="UP000298179">
    <property type="component" value="Unassembled WGS sequence"/>
</dbReference>
<evidence type="ECO:0000313" key="6">
    <source>
        <dbReference type="EMBL" id="TFF18735.1"/>
    </source>
</evidence>
<keyword evidence="3" id="KW-0238">DNA-binding</keyword>
<dbReference type="EMBL" id="SOZD01000008">
    <property type="protein sequence ID" value="TFF18735.1"/>
    <property type="molecule type" value="Genomic_DNA"/>
</dbReference>
<organism evidence="6 7">
    <name type="scientific">Jiella endophytica</name>
    <dbReference type="NCBI Taxonomy" id="2558362"/>
    <lineage>
        <taxon>Bacteria</taxon>
        <taxon>Pseudomonadati</taxon>
        <taxon>Pseudomonadota</taxon>
        <taxon>Alphaproteobacteria</taxon>
        <taxon>Hyphomicrobiales</taxon>
        <taxon>Aurantimonadaceae</taxon>
        <taxon>Jiella</taxon>
    </lineage>
</organism>
<reference evidence="6 7" key="1">
    <citation type="submission" date="2019-03" db="EMBL/GenBank/DDBJ databases">
        <title>Jiella endophytica sp. nov., a novel endophytic bacterium isolated from root of Ficus microcarpa Linn. f.</title>
        <authorList>
            <person name="Tuo L."/>
        </authorList>
    </citation>
    <scope>NUCLEOTIDE SEQUENCE [LARGE SCALE GENOMIC DNA]</scope>
    <source>
        <strain evidence="6 7">CBS5Q-3</strain>
    </source>
</reference>
<dbReference type="PANTHER" id="PTHR30579:SF7">
    <property type="entry name" value="HTH-TYPE TRANSCRIPTIONAL REGULATOR LRHA-RELATED"/>
    <property type="match status" value="1"/>
</dbReference>
<keyword evidence="2" id="KW-0805">Transcription regulation</keyword>
<keyword evidence="7" id="KW-1185">Reference proteome</keyword>
<comment type="similarity">
    <text evidence="1">Belongs to the LysR transcriptional regulatory family.</text>
</comment>
<dbReference type="AlphaFoldDB" id="A0A4Y8RAD9"/>
<dbReference type="PROSITE" id="PS50931">
    <property type="entry name" value="HTH_LYSR"/>
    <property type="match status" value="1"/>
</dbReference>
<sequence length="300" mass="32780">MNQMLPAIGNLDIDLARTFVAICETGNFTRAAERVFRSPSAVSLQVKKLEETFGRPLFRRETRSVELTVDGEFFLGYARKMLRLNDEVVEYFRKPPIEGRVSLGAPYDAGIFAIPLILKMFASTHPHVDVDVRLESSGELRRQCLAGEIDVALMATDEHPGFLAVEAHSEPLAWIGLRNGSAARREPLPLALADQGCLWRAAALDALDKAGAAYRVAYTSKNCQAQIAAVEADLAIAPLPVSVVSQRLVRLDTPGGLPPLGNYRVYLMNREGAGPVADALREHVLASFREIAGRGARIFA</sequence>
<dbReference type="GO" id="GO:0003677">
    <property type="term" value="F:DNA binding"/>
    <property type="evidence" value="ECO:0007669"/>
    <property type="project" value="UniProtKB-KW"/>
</dbReference>
<gene>
    <name evidence="6" type="ORF">E3C22_21160</name>
</gene>
<dbReference type="Gene3D" id="3.40.190.10">
    <property type="entry name" value="Periplasmic binding protein-like II"/>
    <property type="match status" value="2"/>
</dbReference>
<evidence type="ECO:0000256" key="1">
    <source>
        <dbReference type="ARBA" id="ARBA00009437"/>
    </source>
</evidence>
<dbReference type="Gene3D" id="1.10.10.10">
    <property type="entry name" value="Winged helix-like DNA-binding domain superfamily/Winged helix DNA-binding domain"/>
    <property type="match status" value="1"/>
</dbReference>
<dbReference type="InterPro" id="IPR050176">
    <property type="entry name" value="LTTR"/>
</dbReference>
<dbReference type="GO" id="GO:0003700">
    <property type="term" value="F:DNA-binding transcription factor activity"/>
    <property type="evidence" value="ECO:0007669"/>
    <property type="project" value="InterPro"/>
</dbReference>
<dbReference type="InterPro" id="IPR005119">
    <property type="entry name" value="LysR_subst-bd"/>
</dbReference>
<dbReference type="InterPro" id="IPR036388">
    <property type="entry name" value="WH-like_DNA-bd_sf"/>
</dbReference>
<dbReference type="OrthoDB" id="8097684at2"/>
<keyword evidence="4" id="KW-0804">Transcription</keyword>
<dbReference type="FunFam" id="1.10.10.10:FF:000001">
    <property type="entry name" value="LysR family transcriptional regulator"/>
    <property type="match status" value="1"/>
</dbReference>
<name>A0A4Y8RAD9_9HYPH</name>
<comment type="caution">
    <text evidence="6">The sequence shown here is derived from an EMBL/GenBank/DDBJ whole genome shotgun (WGS) entry which is preliminary data.</text>
</comment>
<dbReference type="RefSeq" id="WP_134763876.1">
    <property type="nucleotide sequence ID" value="NZ_SOZD01000008.1"/>
</dbReference>
<dbReference type="Pfam" id="PF00126">
    <property type="entry name" value="HTH_1"/>
    <property type="match status" value="1"/>
</dbReference>
<dbReference type="SUPFAM" id="SSF46785">
    <property type="entry name" value="Winged helix' DNA-binding domain"/>
    <property type="match status" value="1"/>
</dbReference>
<dbReference type="SUPFAM" id="SSF53850">
    <property type="entry name" value="Periplasmic binding protein-like II"/>
    <property type="match status" value="1"/>
</dbReference>
<evidence type="ECO:0000313" key="7">
    <source>
        <dbReference type="Proteomes" id="UP000298179"/>
    </source>
</evidence>